<dbReference type="OrthoDB" id="9809485at2"/>
<dbReference type="InterPro" id="IPR010914">
    <property type="entry name" value="RsgA_GTPase_dom"/>
</dbReference>
<evidence type="ECO:0000256" key="2">
    <source>
        <dbReference type="ARBA" id="ARBA00022517"/>
    </source>
</evidence>
<reference evidence="13 14" key="1">
    <citation type="submission" date="2019-03" db="EMBL/GenBank/DDBJ databases">
        <title>Genomic Encyclopedia of Type Strains, Phase IV (KMG-IV): sequencing the most valuable type-strain genomes for metagenomic binning, comparative biology and taxonomic classification.</title>
        <authorList>
            <person name="Goeker M."/>
        </authorList>
    </citation>
    <scope>NUCLEOTIDE SEQUENCE [LARGE SCALE GENOMIC DNA]</scope>
    <source>
        <strain evidence="13 14">DSM 21667</strain>
    </source>
</reference>
<comment type="similarity">
    <text evidence="10">Belongs to the TRAFAC class YlqF/YawG GTPase family. RsgA subfamily.</text>
</comment>
<dbReference type="AlphaFoldDB" id="A0A4R6YW86"/>
<keyword evidence="14" id="KW-1185">Reference proteome</keyword>
<dbReference type="InterPro" id="IPR030378">
    <property type="entry name" value="G_CP_dom"/>
</dbReference>
<evidence type="ECO:0000256" key="3">
    <source>
        <dbReference type="ARBA" id="ARBA00022723"/>
    </source>
</evidence>
<comment type="subcellular location">
    <subcellularLocation>
        <location evidence="10">Cytoplasm</location>
    </subcellularLocation>
</comment>
<dbReference type="Gene3D" id="1.10.40.50">
    <property type="entry name" value="Probable gtpase engc, domain 3"/>
    <property type="match status" value="1"/>
</dbReference>
<name>A0A4R6YW86_9GAMM</name>
<dbReference type="HAMAP" id="MF_01820">
    <property type="entry name" value="GTPase_RsgA"/>
    <property type="match status" value="1"/>
</dbReference>
<gene>
    <name evidence="10" type="primary">rsgA</name>
    <name evidence="13" type="ORF">DFR29_10779</name>
</gene>
<dbReference type="InterPro" id="IPR004881">
    <property type="entry name" value="Ribosome_biogen_GTPase_RsgA"/>
</dbReference>
<dbReference type="EMBL" id="SNZH01000007">
    <property type="protein sequence ID" value="TDR43073.1"/>
    <property type="molecule type" value="Genomic_DNA"/>
</dbReference>
<dbReference type="CDD" id="cd01854">
    <property type="entry name" value="YjeQ_EngC"/>
    <property type="match status" value="1"/>
</dbReference>
<evidence type="ECO:0000256" key="6">
    <source>
        <dbReference type="ARBA" id="ARBA00022801"/>
    </source>
</evidence>
<evidence type="ECO:0000256" key="8">
    <source>
        <dbReference type="ARBA" id="ARBA00022884"/>
    </source>
</evidence>
<dbReference type="GO" id="GO:0019843">
    <property type="term" value="F:rRNA binding"/>
    <property type="evidence" value="ECO:0007669"/>
    <property type="project" value="UniProtKB-KW"/>
</dbReference>
<evidence type="ECO:0000259" key="12">
    <source>
        <dbReference type="PROSITE" id="PS51721"/>
    </source>
</evidence>
<feature type="binding site" evidence="10">
    <location>
        <position position="286"/>
    </location>
    <ligand>
        <name>Zn(2+)</name>
        <dbReference type="ChEBI" id="CHEBI:29105"/>
    </ligand>
</feature>
<dbReference type="GO" id="GO:0005525">
    <property type="term" value="F:GTP binding"/>
    <property type="evidence" value="ECO:0007669"/>
    <property type="project" value="UniProtKB-UniRule"/>
</dbReference>
<dbReference type="PANTHER" id="PTHR32120">
    <property type="entry name" value="SMALL RIBOSOMAL SUBUNIT BIOGENESIS GTPASE RSGA"/>
    <property type="match status" value="1"/>
</dbReference>
<feature type="domain" description="CP-type G" evidence="12">
    <location>
        <begin position="99"/>
        <end position="256"/>
    </location>
</feature>
<feature type="binding site" evidence="10">
    <location>
        <position position="284"/>
    </location>
    <ligand>
        <name>Zn(2+)</name>
        <dbReference type="ChEBI" id="CHEBI:29105"/>
    </ligand>
</feature>
<evidence type="ECO:0000256" key="9">
    <source>
        <dbReference type="ARBA" id="ARBA00023134"/>
    </source>
</evidence>
<feature type="binding site" evidence="10">
    <location>
        <position position="279"/>
    </location>
    <ligand>
        <name>Zn(2+)</name>
        <dbReference type="ChEBI" id="CHEBI:29105"/>
    </ligand>
</feature>
<evidence type="ECO:0000256" key="4">
    <source>
        <dbReference type="ARBA" id="ARBA00022730"/>
    </source>
</evidence>
<dbReference type="PROSITE" id="PS51721">
    <property type="entry name" value="G_CP"/>
    <property type="match status" value="1"/>
</dbReference>
<dbReference type="NCBIfam" id="TIGR00157">
    <property type="entry name" value="ribosome small subunit-dependent GTPase A"/>
    <property type="match status" value="1"/>
</dbReference>
<dbReference type="GO" id="GO:0046872">
    <property type="term" value="F:metal ion binding"/>
    <property type="evidence" value="ECO:0007669"/>
    <property type="project" value="UniProtKB-KW"/>
</dbReference>
<comment type="cofactor">
    <cofactor evidence="10">
        <name>Zn(2+)</name>
        <dbReference type="ChEBI" id="CHEBI:29105"/>
    </cofactor>
    <text evidence="10">Binds 1 zinc ion per subunit.</text>
</comment>
<accession>A0A4R6YW86</accession>
<dbReference type="GO" id="GO:0003924">
    <property type="term" value="F:GTPase activity"/>
    <property type="evidence" value="ECO:0007669"/>
    <property type="project" value="UniProtKB-UniRule"/>
</dbReference>
<keyword evidence="3 10" id="KW-0479">Metal-binding</keyword>
<dbReference type="Proteomes" id="UP000295293">
    <property type="component" value="Unassembled WGS sequence"/>
</dbReference>
<keyword evidence="4 10" id="KW-0699">rRNA-binding</keyword>
<sequence length="352" mass="38020">MTSKTSDLADLGWSTFFSVQLDLQELDSTEPVRVMAVHRNRLLVAGPCGQRDLPPFAAADDESATATVGDWLLLDAASGRTQRLLARKSVFQRKAPGSDRRLQLIAANVDTLFLVTSCNQDFNPARLERYLALAREAGVMPVVVLSKADLSDGSEDFVRAAAQLLPGIAVEAVDARCADSTYRLLPWCGRGQTVALVGSSGVGKSTLVNTLSGSGQLPTQGIREDDAKGRHTTTGRALYRLPAGGWLLDTPGMRELQLSEARDGLEAVFADIVAAAANCRFGDCRHDGEPDCAVTAAIAAGLLDAQRLRRWRKLAAEEALTTQSLSQRRARERAFGKFAKQVMAHKQSRRSD</sequence>
<dbReference type="RefSeq" id="WP_133818991.1">
    <property type="nucleotide sequence ID" value="NZ_SNZH01000007.1"/>
</dbReference>
<evidence type="ECO:0000256" key="7">
    <source>
        <dbReference type="ARBA" id="ARBA00022833"/>
    </source>
</evidence>
<dbReference type="Pfam" id="PF03193">
    <property type="entry name" value="RsgA_GTPase"/>
    <property type="match status" value="1"/>
</dbReference>
<keyword evidence="5 10" id="KW-0547">Nucleotide-binding</keyword>
<feature type="domain" description="EngC GTPase" evidence="11">
    <location>
        <begin position="107"/>
        <end position="254"/>
    </location>
</feature>
<comment type="subunit">
    <text evidence="10">Monomer. Associates with 30S ribosomal subunit, binds 16S rRNA.</text>
</comment>
<feature type="binding site" evidence="10">
    <location>
        <begin position="146"/>
        <end position="149"/>
    </location>
    <ligand>
        <name>GTP</name>
        <dbReference type="ChEBI" id="CHEBI:37565"/>
    </ligand>
</feature>
<evidence type="ECO:0000313" key="13">
    <source>
        <dbReference type="EMBL" id="TDR43073.1"/>
    </source>
</evidence>
<dbReference type="PANTHER" id="PTHR32120:SF10">
    <property type="entry name" value="SMALL RIBOSOMAL SUBUNIT BIOGENESIS GTPASE RSGA"/>
    <property type="match status" value="1"/>
</dbReference>
<evidence type="ECO:0000256" key="5">
    <source>
        <dbReference type="ARBA" id="ARBA00022741"/>
    </source>
</evidence>
<dbReference type="SUPFAM" id="SSF52540">
    <property type="entry name" value="P-loop containing nucleoside triphosphate hydrolases"/>
    <property type="match status" value="1"/>
</dbReference>
<proteinExistence type="inferred from homology"/>
<keyword evidence="7 10" id="KW-0862">Zinc</keyword>
<comment type="caution">
    <text evidence="13">The sequence shown here is derived from an EMBL/GenBank/DDBJ whole genome shotgun (WGS) entry which is preliminary data.</text>
</comment>
<keyword evidence="9 10" id="KW-0342">GTP-binding</keyword>
<feature type="binding site" evidence="10">
    <location>
        <position position="292"/>
    </location>
    <ligand>
        <name>Zn(2+)</name>
        <dbReference type="ChEBI" id="CHEBI:29105"/>
    </ligand>
</feature>
<keyword evidence="6 10" id="KW-0378">Hydrolase</keyword>
<dbReference type="EC" id="3.6.1.-" evidence="10"/>
<dbReference type="GO" id="GO:0042274">
    <property type="term" value="P:ribosomal small subunit biogenesis"/>
    <property type="evidence" value="ECO:0007669"/>
    <property type="project" value="UniProtKB-UniRule"/>
</dbReference>
<keyword evidence="8 10" id="KW-0694">RNA-binding</keyword>
<comment type="function">
    <text evidence="10">One of several proteins that assist in the late maturation steps of the functional core of the 30S ribosomal subunit. Helps release RbfA from mature subunits. May play a role in the assembly of ribosomal proteins into the subunit. Circularly permuted GTPase that catalyzes slow GTP hydrolysis, GTPase activity is stimulated by the 30S ribosomal subunit.</text>
</comment>
<evidence type="ECO:0000256" key="1">
    <source>
        <dbReference type="ARBA" id="ARBA00022490"/>
    </source>
</evidence>
<evidence type="ECO:0000313" key="14">
    <source>
        <dbReference type="Proteomes" id="UP000295293"/>
    </source>
</evidence>
<evidence type="ECO:0000259" key="11">
    <source>
        <dbReference type="PROSITE" id="PS50936"/>
    </source>
</evidence>
<dbReference type="PROSITE" id="PS50936">
    <property type="entry name" value="ENGC_GTPASE"/>
    <property type="match status" value="1"/>
</dbReference>
<dbReference type="InterPro" id="IPR027417">
    <property type="entry name" value="P-loop_NTPase"/>
</dbReference>
<evidence type="ECO:0000256" key="10">
    <source>
        <dbReference type="HAMAP-Rule" id="MF_01820"/>
    </source>
</evidence>
<dbReference type="GO" id="GO:0005737">
    <property type="term" value="C:cytoplasm"/>
    <property type="evidence" value="ECO:0007669"/>
    <property type="project" value="UniProtKB-SubCell"/>
</dbReference>
<dbReference type="Gene3D" id="3.40.50.300">
    <property type="entry name" value="P-loop containing nucleotide triphosphate hydrolases"/>
    <property type="match status" value="1"/>
</dbReference>
<feature type="binding site" evidence="10">
    <location>
        <begin position="198"/>
        <end position="206"/>
    </location>
    <ligand>
        <name>GTP</name>
        <dbReference type="ChEBI" id="CHEBI:37565"/>
    </ligand>
</feature>
<protein>
    <recommendedName>
        <fullName evidence="10">Small ribosomal subunit biogenesis GTPase RsgA</fullName>
        <ecNumber evidence="10">3.6.1.-</ecNumber>
    </recommendedName>
</protein>
<keyword evidence="2 10" id="KW-0690">Ribosome biogenesis</keyword>
<organism evidence="13 14">
    <name type="scientific">Tahibacter aquaticus</name>
    <dbReference type="NCBI Taxonomy" id="520092"/>
    <lineage>
        <taxon>Bacteria</taxon>
        <taxon>Pseudomonadati</taxon>
        <taxon>Pseudomonadota</taxon>
        <taxon>Gammaproteobacteria</taxon>
        <taxon>Lysobacterales</taxon>
        <taxon>Rhodanobacteraceae</taxon>
        <taxon>Tahibacter</taxon>
    </lineage>
</organism>
<keyword evidence="1 10" id="KW-0963">Cytoplasm</keyword>